<protein>
    <submittedName>
        <fullName evidence="2">Uncharacterized protein</fullName>
    </submittedName>
</protein>
<feature type="region of interest" description="Disordered" evidence="1">
    <location>
        <begin position="100"/>
        <end position="126"/>
    </location>
</feature>
<evidence type="ECO:0000256" key="1">
    <source>
        <dbReference type="SAM" id="MobiDB-lite"/>
    </source>
</evidence>
<evidence type="ECO:0000313" key="2">
    <source>
        <dbReference type="EMBL" id="KAL2042695.1"/>
    </source>
</evidence>
<accession>A0ABR4AAA5</accession>
<name>A0ABR4AAA5_9LECA</name>
<dbReference type="EMBL" id="JBEFKJ010000013">
    <property type="protein sequence ID" value="KAL2042695.1"/>
    <property type="molecule type" value="Genomic_DNA"/>
</dbReference>
<organism evidence="2 3">
    <name type="scientific">Stereocaulon virgatum</name>
    <dbReference type="NCBI Taxonomy" id="373712"/>
    <lineage>
        <taxon>Eukaryota</taxon>
        <taxon>Fungi</taxon>
        <taxon>Dikarya</taxon>
        <taxon>Ascomycota</taxon>
        <taxon>Pezizomycotina</taxon>
        <taxon>Lecanoromycetes</taxon>
        <taxon>OSLEUM clade</taxon>
        <taxon>Lecanoromycetidae</taxon>
        <taxon>Lecanorales</taxon>
        <taxon>Lecanorineae</taxon>
        <taxon>Stereocaulaceae</taxon>
        <taxon>Stereocaulon</taxon>
    </lineage>
</organism>
<evidence type="ECO:0000313" key="3">
    <source>
        <dbReference type="Proteomes" id="UP001590950"/>
    </source>
</evidence>
<comment type="caution">
    <text evidence="2">The sequence shown here is derived from an EMBL/GenBank/DDBJ whole genome shotgun (WGS) entry which is preliminary data.</text>
</comment>
<feature type="compositionally biased region" description="Polar residues" evidence="1">
    <location>
        <begin position="106"/>
        <end position="126"/>
    </location>
</feature>
<dbReference type="Proteomes" id="UP001590950">
    <property type="component" value="Unassembled WGS sequence"/>
</dbReference>
<sequence length="223" mass="24997">MTLPIRNRASTKSVSTKVMRKAMVVRYPKPRGRISAGTSGTETVMDNDPRLRRRIHCLQYPEFGKRKIAEECIPLPTFAYIQRTSHATADIGEARGSIWHERGHPTSYNPSPVSSKGPQPSTITTNAPIAAPLHRLSLYRRQEIPSCMHHRTIAHVPSLGFVHHHEPIADGLHPGWQFARTYFTPLASAFMIYNGRIIGHHYISNGGPKAASSRRLSCDEPFM</sequence>
<proteinExistence type="predicted"/>
<keyword evidence="3" id="KW-1185">Reference proteome</keyword>
<gene>
    <name evidence="2" type="ORF">N7G274_004454</name>
</gene>
<reference evidence="2 3" key="1">
    <citation type="submission" date="2024-09" db="EMBL/GenBank/DDBJ databases">
        <title>Rethinking Asexuality: The Enigmatic Case of Functional Sexual Genes in Lepraria (Stereocaulaceae).</title>
        <authorList>
            <person name="Doellman M."/>
            <person name="Sun Y."/>
            <person name="Barcenas-Pena A."/>
            <person name="Lumbsch H.T."/>
            <person name="Grewe F."/>
        </authorList>
    </citation>
    <scope>NUCLEOTIDE SEQUENCE [LARGE SCALE GENOMIC DNA]</scope>
    <source>
        <strain evidence="2 3">Mercado 3170</strain>
    </source>
</reference>